<evidence type="ECO:0000313" key="2">
    <source>
        <dbReference type="EMBL" id="WMM95747.1"/>
    </source>
</evidence>
<keyword evidence="1" id="KW-0175">Coiled coil</keyword>
<accession>A0AAX3ZY94</accession>
<proteinExistence type="predicted"/>
<evidence type="ECO:0008006" key="4">
    <source>
        <dbReference type="Google" id="ProtNLM"/>
    </source>
</evidence>
<reference evidence="2 3" key="1">
    <citation type="submission" date="2023-08" db="EMBL/GenBank/DDBJ databases">
        <authorList>
            <person name="Du S."/>
            <person name="Wu Z."/>
            <person name="Wu Y."/>
            <person name="Yang M."/>
            <person name="Shao J."/>
            <person name="Liu H."/>
            <person name="Zhao Y."/>
            <person name="Zhang Z."/>
        </authorList>
    </citation>
    <scope>NUCLEOTIDE SEQUENCE [LARGE SCALE GENOMIC DNA]</scope>
</reference>
<dbReference type="Proteomes" id="UP001304225">
    <property type="component" value="Segment"/>
</dbReference>
<evidence type="ECO:0000256" key="1">
    <source>
        <dbReference type="SAM" id="Coils"/>
    </source>
</evidence>
<dbReference type="EMBL" id="OR420752">
    <property type="protein sequence ID" value="WMM95747.1"/>
    <property type="molecule type" value="Genomic_DNA"/>
</dbReference>
<evidence type="ECO:0000313" key="3">
    <source>
        <dbReference type="Proteomes" id="UP001304225"/>
    </source>
</evidence>
<gene>
    <name evidence="2" type="ORF">CRP403_gp33</name>
</gene>
<sequence length="752" mass="83555">MARITPEMPQRGASRNLIQVIDNYYRPARDRMGEAAMAKGFSDVSNFFGNEAAKAKKQQLQEIAMQGQQDALAGLDPNEELAQVRKGLLFRSNSQAYNQAYNETMGKKAAIEFKEQATLDYEKSGMKYSTDPNRFREWMNERVHGFLTAEEHNNPYFLAGAMPYIEQTTFNMSAAHSSNISAQMERNHLAAIQKQADDIALGVSSGEISLEEGIGALAGLNNQAYGTGFSGPKSRSALLASWLSVADATDNLEMINALTAAQESGVLRLTPQEWNTITKEGEGIERDINFRQDQKDRAAKAQLKAEEDRITDAVADFYNNPANAAVPFQTFLQAPVGDTGQTMADIINASPNTDGLMKKAKDAYTTINSIYDIPQSQESLNNLAIDAAFDNNEIQTPAQLVDWFKTAQADGLRFNENNWKHAEELMRKFNDPEEPHGTQTYKDYKQATLNRVIGALTPDQNALSFSFEGEYQGGMSDDIKIRFQSYLDEGLAAIPIGDRKNPEKIRAAIEAAERATMDFYKENDPTLFNKQFESFSDAVNEGKVSWTSNPYFAQEAARLLEEQAALEAQEEENMRQNRVDKAFDKRFDRQDLDIQAGLEILGGGSEEEAAVTTLPQEATLTEAEIAARDAANAALAEQEAAAAEKAEQRRLAEVAAQEAEQAKIAEQEQLMSEVGTAVKELNDLVVDNISDDEFVAILNGLQEKFNLTLPTNATELNFLMEDLYAFQEEAGVAIDRDVYQKLMEAAMRRMRK</sequence>
<protein>
    <recommendedName>
        <fullName evidence="4">Coil containing protein</fullName>
    </recommendedName>
</protein>
<feature type="coiled-coil region" evidence="1">
    <location>
        <begin position="552"/>
        <end position="579"/>
    </location>
</feature>
<feature type="coiled-coil region" evidence="1">
    <location>
        <begin position="628"/>
        <end position="662"/>
    </location>
</feature>
<organism evidence="2 3">
    <name type="scientific">Roseobacter phage CRP-403</name>
    <dbReference type="NCBI Taxonomy" id="3072849"/>
    <lineage>
        <taxon>Viruses</taxon>
        <taxon>Duplodnaviria</taxon>
        <taxon>Heunggongvirae</taxon>
        <taxon>Uroviricota</taxon>
        <taxon>Caudoviricetes</taxon>
        <taxon>Autographivirales</taxon>
        <taxon>Autographivirales incertae sedis</taxon>
        <taxon>Shangxiadianvirus</taxon>
        <taxon>Shangxiadianvirus CRP403</taxon>
    </lineage>
</organism>
<name>A0AAX3ZY94_9CAUD</name>
<keyword evidence="3" id="KW-1185">Reference proteome</keyword>